<accession>Q2W6K2</accession>
<dbReference type="Proteomes" id="UP000007058">
    <property type="component" value="Chromosome"/>
</dbReference>
<gene>
    <name evidence="2" type="ordered locus">amb1719</name>
</gene>
<evidence type="ECO:0000256" key="1">
    <source>
        <dbReference type="SAM" id="MobiDB-lite"/>
    </source>
</evidence>
<dbReference type="AlphaFoldDB" id="Q2W6K2"/>
<dbReference type="EMBL" id="AP007255">
    <property type="protein sequence ID" value="BAE50523.1"/>
    <property type="molecule type" value="Genomic_DNA"/>
</dbReference>
<proteinExistence type="predicted"/>
<feature type="region of interest" description="Disordered" evidence="1">
    <location>
        <begin position="57"/>
        <end position="149"/>
    </location>
</feature>
<sequence>MRRIVAALVDYHDASFRKNYNSNMKEVIKNIDEIQISKKGGLFDINIKYAYGVIRSGRQSGNDSRTSRQFSTDSDFSVTSMGGHGSGRFVRPPRISREQERTSTERSNPTRENRATSRDRVVPDASTSETTRPVESSPAPAAPPKPMYEPGEVRLIAQNVDDIMEIFLDDAKVAECRWAGTGCGAGWKGVLKDRHKVRFKLTNVPYTGFCMTQPCGKWSADMLVMVEDKKIWSNGVFGRENDAGVKYDVTLTCDFTKGLCIE</sequence>
<feature type="compositionally biased region" description="Polar residues" evidence="1">
    <location>
        <begin position="57"/>
        <end position="80"/>
    </location>
</feature>
<feature type="compositionally biased region" description="Polar residues" evidence="1">
    <location>
        <begin position="125"/>
        <end position="134"/>
    </location>
</feature>
<organism evidence="2 3">
    <name type="scientific">Paramagnetospirillum magneticum (strain ATCC 700264 / AMB-1)</name>
    <name type="common">Magnetospirillum magneticum</name>
    <dbReference type="NCBI Taxonomy" id="342108"/>
    <lineage>
        <taxon>Bacteria</taxon>
        <taxon>Pseudomonadati</taxon>
        <taxon>Pseudomonadota</taxon>
        <taxon>Alphaproteobacteria</taxon>
        <taxon>Rhodospirillales</taxon>
        <taxon>Magnetospirillaceae</taxon>
        <taxon>Paramagnetospirillum</taxon>
    </lineage>
</organism>
<dbReference type="KEGG" id="mag:amb1719"/>
<keyword evidence="3" id="KW-1185">Reference proteome</keyword>
<dbReference type="HOGENOM" id="CLU_1060913_0_0_5"/>
<name>Q2W6K2_PARM1</name>
<evidence type="ECO:0000313" key="3">
    <source>
        <dbReference type="Proteomes" id="UP000007058"/>
    </source>
</evidence>
<evidence type="ECO:0000313" key="2">
    <source>
        <dbReference type="EMBL" id="BAE50523.1"/>
    </source>
</evidence>
<feature type="compositionally biased region" description="Basic and acidic residues" evidence="1">
    <location>
        <begin position="95"/>
        <end position="122"/>
    </location>
</feature>
<reference evidence="2 3" key="1">
    <citation type="journal article" date="2005" name="DNA Res.">
        <title>Complete genome sequence of the facultative anaerobic magnetotactic bacterium Magnetospirillum sp. strain AMB-1.</title>
        <authorList>
            <person name="Matsunaga T."/>
            <person name="Okamura Y."/>
            <person name="Fukuda Y."/>
            <person name="Wahyudi A.T."/>
            <person name="Murase Y."/>
            <person name="Takeyama H."/>
        </authorList>
    </citation>
    <scope>NUCLEOTIDE SEQUENCE [LARGE SCALE GENOMIC DNA]</scope>
    <source>
        <strain evidence="3">ATCC 700264 / AMB-1</strain>
    </source>
</reference>
<protein>
    <submittedName>
        <fullName evidence="2">Uncharacterized protein</fullName>
    </submittedName>
</protein>